<accession>T0J8E5</accession>
<dbReference type="AlphaFoldDB" id="T0J8E5"/>
<reference evidence="1 2" key="1">
    <citation type="journal article" date="2013" name="Genome Announc.">
        <title>Draft Genome Sequence of Sphingobium ummariense Strain RL-3, a Hexachlorocyclohexane-Degrading Bacterium.</title>
        <authorList>
            <person name="Kohli P."/>
            <person name="Dua A."/>
            <person name="Sangwan N."/>
            <person name="Oldach P."/>
            <person name="Khurana J.P."/>
            <person name="Lal R."/>
        </authorList>
    </citation>
    <scope>NUCLEOTIDE SEQUENCE [LARGE SCALE GENOMIC DNA]</scope>
    <source>
        <strain evidence="1 2">RL-3</strain>
    </source>
</reference>
<dbReference type="STRING" id="1346791.M529_06160"/>
<dbReference type="InterPro" id="IPR038056">
    <property type="entry name" value="YjbR-like_sf"/>
</dbReference>
<dbReference type="InterPro" id="IPR058532">
    <property type="entry name" value="YjbR/MT2646/Rv2570-like"/>
</dbReference>
<dbReference type="RefSeq" id="WP_021317149.1">
    <property type="nucleotide sequence ID" value="NZ_AUWY01000048.1"/>
</dbReference>
<evidence type="ECO:0008006" key="3">
    <source>
        <dbReference type="Google" id="ProtNLM"/>
    </source>
</evidence>
<keyword evidence="2" id="KW-1185">Reference proteome</keyword>
<dbReference type="Proteomes" id="UP000015523">
    <property type="component" value="Unassembled WGS sequence"/>
</dbReference>
<dbReference type="OrthoDB" id="954305at2"/>
<dbReference type="Pfam" id="PF04237">
    <property type="entry name" value="YjbR"/>
    <property type="match status" value="1"/>
</dbReference>
<protein>
    <recommendedName>
        <fullName evidence="3">MmcQ/YjbR family DNA-binding protein</fullName>
    </recommendedName>
</protein>
<comment type="caution">
    <text evidence="1">The sequence shown here is derived from an EMBL/GenBank/DDBJ whole genome shotgun (WGS) entry which is preliminary data.</text>
</comment>
<evidence type="ECO:0000313" key="1">
    <source>
        <dbReference type="EMBL" id="EQB33112.1"/>
    </source>
</evidence>
<dbReference type="EMBL" id="AUWY01000048">
    <property type="protein sequence ID" value="EQB33112.1"/>
    <property type="molecule type" value="Genomic_DNA"/>
</dbReference>
<dbReference type="SUPFAM" id="SSF142906">
    <property type="entry name" value="YjbR-like"/>
    <property type="match status" value="1"/>
</dbReference>
<name>T0J8E5_9SPHN</name>
<sequence>MSLDWESVTAFALSLPGTELAPYYGGPSVKVNDRAFVMPGREPDSFCLALDRDTIAMLKETAPETFWQTPHYEGWPAVLVRYDSPDPDRVHALIERSHAWNAARRKPKPRRT</sequence>
<dbReference type="PATRIC" id="fig|1346791.3.peg.1177"/>
<proteinExistence type="predicted"/>
<dbReference type="eggNOG" id="COG3801">
    <property type="taxonomic scope" value="Bacteria"/>
</dbReference>
<gene>
    <name evidence="1" type="ORF">M529_06160</name>
</gene>
<evidence type="ECO:0000313" key="2">
    <source>
        <dbReference type="Proteomes" id="UP000015523"/>
    </source>
</evidence>
<organism evidence="1 2">
    <name type="scientific">Sphingobium ummariense RL-3</name>
    <dbReference type="NCBI Taxonomy" id="1346791"/>
    <lineage>
        <taxon>Bacteria</taxon>
        <taxon>Pseudomonadati</taxon>
        <taxon>Pseudomonadota</taxon>
        <taxon>Alphaproteobacteria</taxon>
        <taxon>Sphingomonadales</taxon>
        <taxon>Sphingomonadaceae</taxon>
        <taxon>Sphingobium</taxon>
    </lineage>
</organism>